<proteinExistence type="predicted"/>
<gene>
    <name evidence="2" type="ORF">DFJ43DRAFT_1039979</name>
</gene>
<dbReference type="EMBL" id="JANVFO010000030">
    <property type="protein sequence ID" value="KAJ3731441.1"/>
    <property type="molecule type" value="Genomic_DNA"/>
</dbReference>
<feature type="compositionally biased region" description="Acidic residues" evidence="1">
    <location>
        <begin position="247"/>
        <end position="263"/>
    </location>
</feature>
<evidence type="ECO:0000256" key="1">
    <source>
        <dbReference type="SAM" id="MobiDB-lite"/>
    </source>
</evidence>
<feature type="region of interest" description="Disordered" evidence="1">
    <location>
        <begin position="227"/>
        <end position="263"/>
    </location>
</feature>
<organism evidence="2 3">
    <name type="scientific">Lentinula guzmanii</name>
    <dbReference type="NCBI Taxonomy" id="2804957"/>
    <lineage>
        <taxon>Eukaryota</taxon>
        <taxon>Fungi</taxon>
        <taxon>Dikarya</taxon>
        <taxon>Basidiomycota</taxon>
        <taxon>Agaricomycotina</taxon>
        <taxon>Agaricomycetes</taxon>
        <taxon>Agaricomycetidae</taxon>
        <taxon>Agaricales</taxon>
        <taxon>Marasmiineae</taxon>
        <taxon>Omphalotaceae</taxon>
        <taxon>Lentinula</taxon>
    </lineage>
</organism>
<dbReference type="InterPro" id="IPR035992">
    <property type="entry name" value="Ricin_B-like_lectins"/>
</dbReference>
<name>A0AA38J8Q7_9AGAR</name>
<evidence type="ECO:0000313" key="2">
    <source>
        <dbReference type="EMBL" id="KAJ3731441.1"/>
    </source>
</evidence>
<evidence type="ECO:0000313" key="3">
    <source>
        <dbReference type="Proteomes" id="UP001176059"/>
    </source>
</evidence>
<keyword evidence="3" id="KW-1185">Reference proteome</keyword>
<dbReference type="AlphaFoldDB" id="A0AA38J8Q7"/>
<accession>A0AA38J8Q7</accession>
<dbReference type="Gene3D" id="2.80.10.50">
    <property type="match status" value="1"/>
</dbReference>
<comment type="caution">
    <text evidence="2">The sequence shown here is derived from an EMBL/GenBank/DDBJ whole genome shotgun (WGS) entry which is preliminary data.</text>
</comment>
<reference evidence="2" key="2">
    <citation type="journal article" date="2023" name="Proc. Natl. Acad. Sci. U.S.A.">
        <title>A global phylogenomic analysis of the shiitake genus Lentinula.</title>
        <authorList>
            <person name="Sierra-Patev S."/>
            <person name="Min B."/>
            <person name="Naranjo-Ortiz M."/>
            <person name="Looney B."/>
            <person name="Konkel Z."/>
            <person name="Slot J.C."/>
            <person name="Sakamoto Y."/>
            <person name="Steenwyk J.L."/>
            <person name="Rokas A."/>
            <person name="Carro J."/>
            <person name="Camarero S."/>
            <person name="Ferreira P."/>
            <person name="Molpeceres G."/>
            <person name="Ruiz-Duenas F.J."/>
            <person name="Serrano A."/>
            <person name="Henrissat B."/>
            <person name="Drula E."/>
            <person name="Hughes K.W."/>
            <person name="Mata J.L."/>
            <person name="Ishikawa N.K."/>
            <person name="Vargas-Isla R."/>
            <person name="Ushijima S."/>
            <person name="Smith C.A."/>
            <person name="Donoghue J."/>
            <person name="Ahrendt S."/>
            <person name="Andreopoulos W."/>
            <person name="He G."/>
            <person name="LaButti K."/>
            <person name="Lipzen A."/>
            <person name="Ng V."/>
            <person name="Riley R."/>
            <person name="Sandor L."/>
            <person name="Barry K."/>
            <person name="Martinez A.T."/>
            <person name="Xiao Y."/>
            <person name="Gibbons J.G."/>
            <person name="Terashima K."/>
            <person name="Grigoriev I.V."/>
            <person name="Hibbett D."/>
        </authorList>
    </citation>
    <scope>NUCLEOTIDE SEQUENCE</scope>
    <source>
        <strain evidence="2">ET3784</strain>
    </source>
</reference>
<dbReference type="Proteomes" id="UP001176059">
    <property type="component" value="Unassembled WGS sequence"/>
</dbReference>
<dbReference type="CDD" id="cd23422">
    <property type="entry name" value="beta-trefoil_Ricin_MPL_CNL"/>
    <property type="match status" value="1"/>
</dbReference>
<sequence>MPAKFPVAITGRTSAQLFPIALFPIVPWPKRRRDYSSYVPENVEDAQEEEKADRIAYRARDASGKCNAGLTSVLNTLHDAFAFHTALDLSEGDGRTLIGWTQHNKPNQQFIFTPLGHGGGYLIQNAWNSNYVTVEDGICTGISVVGSEEIDYEKHDITGLTGHCFRIRWPDSRYVVDMEGYGCDKDGTRIQLAYEQYPVHPCQIWRFEEVASSVALLTRDLGHDFTEDLSNSESDSESDWEGSGQDGDNDTDSENDSDDEFHDASEDGLEISLLQVELPNSRDAEHHLGKTTGDVIWKTVGNDSERCKTRLRKTWSTSTTMTTTTVFAASRKDMLEKVLMNHYIVVDCALEQIPFVCVILAGGSQVVVKLESLDLEVELDQRMNAFTAIQRFYGMSWITIEAYSFAQDVNSNNGELNDMQCYWKLSLSTGMGYS</sequence>
<evidence type="ECO:0008006" key="4">
    <source>
        <dbReference type="Google" id="ProtNLM"/>
    </source>
</evidence>
<protein>
    <recommendedName>
        <fullName evidence="4">Ricin B lectin domain-containing protein</fullName>
    </recommendedName>
</protein>
<reference evidence="2" key="1">
    <citation type="submission" date="2022-08" db="EMBL/GenBank/DDBJ databases">
        <authorList>
            <consortium name="DOE Joint Genome Institute"/>
            <person name="Min B."/>
            <person name="Sierra-Patev S."/>
            <person name="Naranjo-Ortiz M."/>
            <person name="Looney B."/>
            <person name="Konkel Z."/>
            <person name="Slot J.C."/>
            <person name="Sakamoto Y."/>
            <person name="Steenwyk J.L."/>
            <person name="Rokas A."/>
            <person name="Carro J."/>
            <person name="Camarero S."/>
            <person name="Ferreira P."/>
            <person name="Molpeceres G."/>
            <person name="Ruiz-duenas F.J."/>
            <person name="Serrano A."/>
            <person name="Henrissat B."/>
            <person name="Drula E."/>
            <person name="Hughes K.W."/>
            <person name="Mata J.L."/>
            <person name="Ishikawa N.K."/>
            <person name="Vargas-Isla R."/>
            <person name="Ushijima S."/>
            <person name="Smith C.A."/>
            <person name="Ahrendt S."/>
            <person name="Andreopoulos W."/>
            <person name="He G."/>
            <person name="LaButti K."/>
            <person name="Lipzen A."/>
            <person name="Ng V."/>
            <person name="Riley R."/>
            <person name="Sandor L."/>
            <person name="Barry K."/>
            <person name="Martinez A.T."/>
            <person name="Xiao Y."/>
            <person name="Gibbons J.G."/>
            <person name="Terashima K."/>
            <person name="Hibbett D.S."/>
            <person name="Grigoriev I.V."/>
        </authorList>
    </citation>
    <scope>NUCLEOTIDE SEQUENCE</scope>
    <source>
        <strain evidence="2">ET3784</strain>
    </source>
</reference>
<dbReference type="SUPFAM" id="SSF50370">
    <property type="entry name" value="Ricin B-like lectins"/>
    <property type="match status" value="1"/>
</dbReference>